<dbReference type="Proteomes" id="UP000241021">
    <property type="component" value="Segment"/>
</dbReference>
<accession>A0A2P1CGE4</accession>
<protein>
    <submittedName>
        <fullName evidence="1">Uncharacterized protein</fullName>
    </submittedName>
</protein>
<sequence>MTTGLDYLGVGVEYGCEALEDDYADEHEDSPHECVLARDHDEMHRCDCGFEW</sequence>
<dbReference type="GeneID" id="60335872"/>
<name>A0A2P1CGE4_9CAUD</name>
<evidence type="ECO:0000313" key="2">
    <source>
        <dbReference type="Proteomes" id="UP000241021"/>
    </source>
</evidence>
<proteinExistence type="predicted"/>
<dbReference type="EMBL" id="MG925349">
    <property type="protein sequence ID" value="AVJ50269.1"/>
    <property type="molecule type" value="Genomic_DNA"/>
</dbReference>
<dbReference type="RefSeq" id="YP_009964163.1">
    <property type="nucleotide sequence ID" value="NC_051726.1"/>
</dbReference>
<evidence type="ECO:0000313" key="1">
    <source>
        <dbReference type="EMBL" id="AVJ50269.1"/>
    </source>
</evidence>
<reference evidence="2" key="1">
    <citation type="submission" date="2018-02" db="EMBL/GenBank/DDBJ databases">
        <authorList>
            <person name="Yee B."/>
            <person name="Bell B."/>
            <person name="Donohue J.-P."/>
            <person name="Ares M.Jr."/>
            <person name="Hartzog G.A."/>
            <person name="Dargyte M."/>
            <person name="DeMattos M."/>
            <person name="Divekar N."/>
            <person name="Farooq S."/>
            <person name="Hardison E."/>
            <person name="Peracchi L."/>
            <person name="Phillips A."/>
            <person name="Sennef S."/>
            <person name="Fridland S."/>
            <person name="Valenzuela-Sanchez M."/>
            <person name="Stoner T.H."/>
            <person name="Russell D.A."/>
            <person name="Pope W.H."/>
            <person name="Jacobs-Sera D."/>
            <person name="Hatfull G.F."/>
        </authorList>
    </citation>
    <scope>NUCLEOTIDE SEQUENCE [LARGE SCALE GENOMIC DNA]</scope>
</reference>
<organism evidence="1 2">
    <name type="scientific">Mycobacterium phage Mendokysei</name>
    <dbReference type="NCBI Taxonomy" id="2099637"/>
    <lineage>
        <taxon>Viruses</taxon>
        <taxon>Duplodnaviria</taxon>
        <taxon>Heunggongvirae</taxon>
        <taxon>Uroviricota</taxon>
        <taxon>Caudoviricetes</taxon>
        <taxon>Bernalvirus</taxon>
        <taxon>Bernalvirus mendokysei</taxon>
    </lineage>
</organism>
<dbReference type="KEGG" id="vg:60335872"/>
<keyword evidence="2" id="KW-1185">Reference proteome</keyword>
<gene>
    <name evidence="1" type="primary">53</name>
    <name evidence="1" type="ORF">SEA_MENDOKYSEI_53</name>
</gene>